<evidence type="ECO:0000313" key="2">
    <source>
        <dbReference type="Proteomes" id="UP000316639"/>
    </source>
</evidence>
<reference evidence="1 2" key="1">
    <citation type="submission" date="2019-07" db="EMBL/GenBank/DDBJ databases">
        <title>Lentzea xizangensis sp. nov., isolated from Qinghai-Tibetan Plateau Soils.</title>
        <authorList>
            <person name="Huang J."/>
        </authorList>
    </citation>
    <scope>NUCLEOTIDE SEQUENCE [LARGE SCALE GENOMIC DNA]</scope>
    <source>
        <strain evidence="1 2">FXJ1.1311</strain>
    </source>
</reference>
<name>A0A563EK71_9PSEU</name>
<dbReference type="EMBL" id="VOBR01000027">
    <property type="protein sequence ID" value="TWP47247.1"/>
    <property type="molecule type" value="Genomic_DNA"/>
</dbReference>
<dbReference type="OrthoDB" id="9800754at2"/>
<keyword evidence="2" id="KW-1185">Reference proteome</keyword>
<proteinExistence type="predicted"/>
<comment type="caution">
    <text evidence="1">The sequence shown here is derived from an EMBL/GenBank/DDBJ whole genome shotgun (WGS) entry which is preliminary data.</text>
</comment>
<dbReference type="Proteomes" id="UP000316639">
    <property type="component" value="Unassembled WGS sequence"/>
</dbReference>
<dbReference type="AlphaFoldDB" id="A0A563EK71"/>
<protein>
    <submittedName>
        <fullName evidence="1">Uncharacterized protein</fullName>
    </submittedName>
</protein>
<gene>
    <name evidence="1" type="ORF">FKR81_32840</name>
</gene>
<dbReference type="RefSeq" id="WP_146358037.1">
    <property type="nucleotide sequence ID" value="NZ_VOBR01000027.1"/>
</dbReference>
<sequence>MNASSTRIAGWSLFVSILALAVAAIQPGKEFYSKLTAASASISTPKSDEVLVGPDHKIGGRARDIPLGSDLWVVVRTTGIGDWYPSERVALPSPDGGDWSSEFSLGGPGKYQIFVYLADSQASGVLTEALNKMQQNGFTSGIVSLPAGVTVKATVTVTRSS</sequence>
<accession>A0A563EK71</accession>
<organism evidence="1 2">
    <name type="scientific">Lentzea tibetensis</name>
    <dbReference type="NCBI Taxonomy" id="2591470"/>
    <lineage>
        <taxon>Bacteria</taxon>
        <taxon>Bacillati</taxon>
        <taxon>Actinomycetota</taxon>
        <taxon>Actinomycetes</taxon>
        <taxon>Pseudonocardiales</taxon>
        <taxon>Pseudonocardiaceae</taxon>
        <taxon>Lentzea</taxon>
    </lineage>
</organism>
<evidence type="ECO:0000313" key="1">
    <source>
        <dbReference type="EMBL" id="TWP47247.1"/>
    </source>
</evidence>